<feature type="domain" description="ABC transporter" evidence="7">
    <location>
        <begin position="241"/>
        <end position="500"/>
    </location>
</feature>
<evidence type="ECO:0000256" key="5">
    <source>
        <dbReference type="ARBA" id="ARBA00022741"/>
    </source>
</evidence>
<evidence type="ECO:0000256" key="6">
    <source>
        <dbReference type="ARBA" id="ARBA00022840"/>
    </source>
</evidence>
<keyword evidence="1" id="KW-0813">Transport</keyword>
<proteinExistence type="predicted"/>
<dbReference type="PROSITE" id="PS00211">
    <property type="entry name" value="ABC_TRANSPORTER_1"/>
    <property type="match status" value="1"/>
</dbReference>
<evidence type="ECO:0000259" key="7">
    <source>
        <dbReference type="PROSITE" id="PS50893"/>
    </source>
</evidence>
<dbReference type="Pfam" id="PF00005">
    <property type="entry name" value="ABC_tran"/>
    <property type="match status" value="2"/>
</dbReference>
<keyword evidence="2" id="KW-0472">Membrane</keyword>
<evidence type="ECO:0000256" key="1">
    <source>
        <dbReference type="ARBA" id="ARBA00022448"/>
    </source>
</evidence>
<dbReference type="InterPro" id="IPR003593">
    <property type="entry name" value="AAA+_ATPase"/>
</dbReference>
<accession>A0ABQ3FV37</accession>
<keyword evidence="3" id="KW-0762">Sugar transport</keyword>
<dbReference type="SUPFAM" id="SSF52540">
    <property type="entry name" value="P-loop containing nucleoside triphosphate hydrolases"/>
    <property type="match status" value="2"/>
</dbReference>
<gene>
    <name evidence="8" type="ORF">GCM10007320_03870</name>
</gene>
<dbReference type="InterPro" id="IPR017871">
    <property type="entry name" value="ABC_transporter-like_CS"/>
</dbReference>
<dbReference type="CDD" id="cd03216">
    <property type="entry name" value="ABC_Carb_Monos_I"/>
    <property type="match status" value="1"/>
</dbReference>
<keyword evidence="5" id="KW-0547">Nucleotide-binding</keyword>
<evidence type="ECO:0000256" key="4">
    <source>
        <dbReference type="ARBA" id="ARBA00022737"/>
    </source>
</evidence>
<dbReference type="PANTHER" id="PTHR43790:SF9">
    <property type="entry name" value="GALACTOFURANOSE TRANSPORTER ATP-BINDING PROTEIN YTFR"/>
    <property type="match status" value="1"/>
</dbReference>
<keyword evidence="2" id="KW-1003">Cell membrane</keyword>
<reference evidence="9" key="1">
    <citation type="journal article" date="2019" name="Int. J. Syst. Evol. Microbiol.">
        <title>The Global Catalogue of Microorganisms (GCM) 10K type strain sequencing project: providing services to taxonomists for standard genome sequencing and annotation.</title>
        <authorList>
            <consortium name="The Broad Institute Genomics Platform"/>
            <consortium name="The Broad Institute Genome Sequencing Center for Infectious Disease"/>
            <person name="Wu L."/>
            <person name="Ma J."/>
        </authorList>
    </citation>
    <scope>NUCLEOTIDE SEQUENCE [LARGE SCALE GENOMIC DNA]</scope>
    <source>
        <strain evidence="9">KCTC 23314</strain>
    </source>
</reference>
<dbReference type="GO" id="GO:0005524">
    <property type="term" value="F:ATP binding"/>
    <property type="evidence" value="ECO:0007669"/>
    <property type="project" value="UniProtKB-KW"/>
</dbReference>
<keyword evidence="6 8" id="KW-0067">ATP-binding</keyword>
<comment type="caution">
    <text evidence="8">The sequence shown here is derived from an EMBL/GenBank/DDBJ whole genome shotgun (WGS) entry which is preliminary data.</text>
</comment>
<evidence type="ECO:0000313" key="8">
    <source>
        <dbReference type="EMBL" id="GHC69949.1"/>
    </source>
</evidence>
<dbReference type="InterPro" id="IPR003439">
    <property type="entry name" value="ABC_transporter-like_ATP-bd"/>
</dbReference>
<dbReference type="Proteomes" id="UP000626210">
    <property type="component" value="Unassembled WGS sequence"/>
</dbReference>
<dbReference type="InterPro" id="IPR050107">
    <property type="entry name" value="ABC_carbohydrate_import_ATPase"/>
</dbReference>
<evidence type="ECO:0000313" key="9">
    <source>
        <dbReference type="Proteomes" id="UP000626210"/>
    </source>
</evidence>
<name>A0ABQ3FV37_9BURK</name>
<dbReference type="Gene3D" id="3.40.50.300">
    <property type="entry name" value="P-loop containing nucleotide triphosphate hydrolases"/>
    <property type="match status" value="2"/>
</dbReference>
<keyword evidence="9" id="KW-1185">Reference proteome</keyword>
<dbReference type="RefSeq" id="WP_189685333.1">
    <property type="nucleotide sequence ID" value="NZ_BMYK01000001.1"/>
</dbReference>
<protein>
    <submittedName>
        <fullName evidence="8">ABC transporter ATP-binding protein</fullName>
    </submittedName>
</protein>
<evidence type="ECO:0000256" key="2">
    <source>
        <dbReference type="ARBA" id="ARBA00022475"/>
    </source>
</evidence>
<evidence type="ECO:0000256" key="3">
    <source>
        <dbReference type="ARBA" id="ARBA00022597"/>
    </source>
</evidence>
<feature type="domain" description="ABC transporter" evidence="7">
    <location>
        <begin position="7"/>
        <end position="242"/>
    </location>
</feature>
<dbReference type="EMBL" id="BMYK01000001">
    <property type="protein sequence ID" value="GHC69949.1"/>
    <property type="molecule type" value="Genomic_DNA"/>
</dbReference>
<dbReference type="SMART" id="SM00382">
    <property type="entry name" value="AAA"/>
    <property type="match status" value="2"/>
</dbReference>
<dbReference type="PROSITE" id="PS50893">
    <property type="entry name" value="ABC_TRANSPORTER_2"/>
    <property type="match status" value="2"/>
</dbReference>
<dbReference type="CDD" id="cd03215">
    <property type="entry name" value="ABC_Carb_Monos_II"/>
    <property type="match status" value="1"/>
</dbReference>
<dbReference type="PANTHER" id="PTHR43790">
    <property type="entry name" value="CARBOHYDRATE TRANSPORT ATP-BINDING PROTEIN MG119-RELATED"/>
    <property type="match status" value="1"/>
</dbReference>
<keyword evidence="4" id="KW-0677">Repeat</keyword>
<organism evidence="8 9">
    <name type="scientific">Pseudorhodoferax aquiterrae</name>
    <dbReference type="NCBI Taxonomy" id="747304"/>
    <lineage>
        <taxon>Bacteria</taxon>
        <taxon>Pseudomonadati</taxon>
        <taxon>Pseudomonadota</taxon>
        <taxon>Betaproteobacteria</taxon>
        <taxon>Burkholderiales</taxon>
        <taxon>Comamonadaceae</taxon>
    </lineage>
</organism>
<sequence>MTGSVGVAFDAIRKSFGPVEVLHGISFSLQPGRVVGLLGENGAGKSTLMKILSGYEAPTSGTLRVNGQACMFQGPRDAEALGIVLIHQEFNLADDLTVAQNIFLGHEKKRGLFLDDAAMARETAAALAQVGLTVPPDRRVRDLIVAEKQLVEIAKAVARRARLLIMDEPTATLTAAETERLFALIAQLRADGVTVVYISHKLDEVERVTDEVVVMRDGQFVAQQPTQGLTRQAMAQLMVGREIADLYPVRDARPTEGPLALRVEDFSVPGWAEGWSFAVRPGEILGFAGLVGAGRTELFEGLLGLRPARGKVWLHGQALAGEGGFRNPRAAADAGLTYLSEDRKGRGLHVQMGLRENLTLMALQRYARPWLDPSAERRALEQAQRDFGIRTGSLDVPASALSGGNQQKLALARVLHPDPRIVVLDEPTRGVDVGAKREIYELVQRLARQGLAVLVVSSELMELIGLAHRVAVVRAGRLVATLDADGLTEETLIAHATGVVEPPHVPA</sequence>
<dbReference type="InterPro" id="IPR027417">
    <property type="entry name" value="P-loop_NTPase"/>
</dbReference>